<sequence>MTDKELRWEEGSIRKTYFHEYAGKIILFSRSAHSIGLMWWLLAREVLRFRGSIPRDGKWDVVVDLFFYRDPEEAEKEEQATKEVVTAPLKTESEFTSQPAEVWGNEMVTEPVSHSWAEDVPVPAPVSGGTTQAVSYNTSDDWAAQLDAVAVGVQQEGGTCVACPCGHLCQYFVLLQVQDDWGTNTTGVAAASDWGGSNNWN</sequence>
<evidence type="ECO:0000313" key="5">
    <source>
        <dbReference type="EMBL" id="GFG40977.1"/>
    </source>
</evidence>
<dbReference type="Proteomes" id="UP000502823">
    <property type="component" value="Unassembled WGS sequence"/>
</dbReference>
<dbReference type="GO" id="GO:0015935">
    <property type="term" value="C:small ribosomal subunit"/>
    <property type="evidence" value="ECO:0007669"/>
    <property type="project" value="InterPro"/>
</dbReference>
<evidence type="ECO:0000256" key="3">
    <source>
        <dbReference type="SAM" id="Phobius"/>
    </source>
</evidence>
<dbReference type="Pfam" id="PF16122">
    <property type="entry name" value="40S_SA_C"/>
    <property type="match status" value="1"/>
</dbReference>
<keyword evidence="3" id="KW-0472">Membrane</keyword>
<dbReference type="InterPro" id="IPR005707">
    <property type="entry name" value="Ribosomal_uS2_euk/arc"/>
</dbReference>
<dbReference type="PANTHER" id="PTHR11489">
    <property type="entry name" value="40S RIBOSOMAL PROTEIN SA"/>
    <property type="match status" value="1"/>
</dbReference>
<dbReference type="GO" id="GO:0003735">
    <property type="term" value="F:structural constituent of ribosome"/>
    <property type="evidence" value="ECO:0007669"/>
    <property type="project" value="InterPro"/>
</dbReference>
<feature type="domain" description="Small ribosomal subunit protein uS2 C-terminal" evidence="4">
    <location>
        <begin position="66"/>
        <end position="146"/>
    </location>
</feature>
<evidence type="ECO:0000256" key="2">
    <source>
        <dbReference type="ARBA" id="ARBA00023274"/>
    </source>
</evidence>
<keyword evidence="3" id="KW-0812">Transmembrane</keyword>
<dbReference type="InterPro" id="IPR032281">
    <property type="entry name" value="Ribosomal_uS2_C"/>
</dbReference>
<keyword evidence="3" id="KW-1133">Transmembrane helix</keyword>
<organism evidence="5 6">
    <name type="scientific">Coptotermes formosanus</name>
    <name type="common">Formosan subterranean termite</name>
    <dbReference type="NCBI Taxonomy" id="36987"/>
    <lineage>
        <taxon>Eukaryota</taxon>
        <taxon>Metazoa</taxon>
        <taxon>Ecdysozoa</taxon>
        <taxon>Arthropoda</taxon>
        <taxon>Hexapoda</taxon>
        <taxon>Insecta</taxon>
        <taxon>Pterygota</taxon>
        <taxon>Neoptera</taxon>
        <taxon>Polyneoptera</taxon>
        <taxon>Dictyoptera</taxon>
        <taxon>Blattodea</taxon>
        <taxon>Blattoidea</taxon>
        <taxon>Termitoidae</taxon>
        <taxon>Rhinotermitidae</taxon>
        <taxon>Coptotermes</taxon>
    </lineage>
</organism>
<dbReference type="AlphaFoldDB" id="A0A6L2QF92"/>
<dbReference type="OrthoDB" id="414863at2759"/>
<dbReference type="GO" id="GO:0006412">
    <property type="term" value="P:translation"/>
    <property type="evidence" value="ECO:0007669"/>
    <property type="project" value="InterPro"/>
</dbReference>
<accession>A0A6L2QF92</accession>
<evidence type="ECO:0000256" key="1">
    <source>
        <dbReference type="ARBA" id="ARBA00022980"/>
    </source>
</evidence>
<evidence type="ECO:0000259" key="4">
    <source>
        <dbReference type="Pfam" id="PF16122"/>
    </source>
</evidence>
<feature type="transmembrane region" description="Helical" evidence="3">
    <location>
        <begin position="21"/>
        <end position="42"/>
    </location>
</feature>
<reference evidence="6" key="1">
    <citation type="submission" date="2020-01" db="EMBL/GenBank/DDBJ databases">
        <title>Draft genome sequence of the Termite Coptotermes fromosanus.</title>
        <authorList>
            <person name="Itakura S."/>
            <person name="Yosikawa Y."/>
            <person name="Umezawa K."/>
        </authorList>
    </citation>
    <scope>NUCLEOTIDE SEQUENCE [LARGE SCALE GENOMIC DNA]</scope>
</reference>
<name>A0A6L2QF92_COPFO</name>
<comment type="caution">
    <text evidence="5">The sequence shown here is derived from an EMBL/GenBank/DDBJ whole genome shotgun (WGS) entry which is preliminary data.</text>
</comment>
<protein>
    <recommendedName>
        <fullName evidence="4">Small ribosomal subunit protein uS2 C-terminal domain-containing protein</fullName>
    </recommendedName>
</protein>
<keyword evidence="1" id="KW-0689">Ribosomal protein</keyword>
<dbReference type="EMBL" id="BLKM01002924">
    <property type="protein sequence ID" value="GFG40977.1"/>
    <property type="molecule type" value="Genomic_DNA"/>
</dbReference>
<proteinExistence type="predicted"/>
<dbReference type="InParanoid" id="A0A6L2QF92"/>
<evidence type="ECO:0000313" key="6">
    <source>
        <dbReference type="Proteomes" id="UP000502823"/>
    </source>
</evidence>
<keyword evidence="6" id="KW-1185">Reference proteome</keyword>
<keyword evidence="2" id="KW-0687">Ribonucleoprotein</keyword>
<dbReference type="Gene3D" id="3.40.50.10490">
    <property type="entry name" value="Glucose-6-phosphate isomerase like protein, domain 1"/>
    <property type="match status" value="1"/>
</dbReference>
<gene>
    <name evidence="5" type="ORF">Cfor_02955</name>
</gene>